<dbReference type="Proteomes" id="UP001187343">
    <property type="component" value="Unassembled WGS sequence"/>
</dbReference>
<reference evidence="1" key="1">
    <citation type="submission" date="2023-08" db="EMBL/GenBank/DDBJ databases">
        <title>Chromosome-level Genome Assembly of mud carp (Cirrhinus molitorella).</title>
        <authorList>
            <person name="Liu H."/>
        </authorList>
    </citation>
    <scope>NUCLEOTIDE SEQUENCE</scope>
    <source>
        <strain evidence="1">Prfri</strain>
        <tissue evidence="1">Muscle</tissue>
    </source>
</reference>
<dbReference type="EMBL" id="JAUYZG010000007">
    <property type="protein sequence ID" value="KAK2903227.1"/>
    <property type="molecule type" value="Genomic_DNA"/>
</dbReference>
<sequence>MLGFVKNDLSNKSTIDKDLKLTIRKESHLQSQGEDYFAKFQKFHNGYKDNYVENIQPGQVYWENRSLVDLEEMQLLLKKQEEEAKKQLET</sequence>
<evidence type="ECO:0000313" key="2">
    <source>
        <dbReference type="Proteomes" id="UP001187343"/>
    </source>
</evidence>
<gene>
    <name evidence="1" type="ORF">Q8A67_007940</name>
</gene>
<name>A0AA88PWD7_9TELE</name>
<keyword evidence="2" id="KW-1185">Reference proteome</keyword>
<accession>A0AA88PWD7</accession>
<protein>
    <submittedName>
        <fullName evidence="1">Uncharacterized protein</fullName>
    </submittedName>
</protein>
<organism evidence="1 2">
    <name type="scientific">Cirrhinus molitorella</name>
    <name type="common">mud carp</name>
    <dbReference type="NCBI Taxonomy" id="172907"/>
    <lineage>
        <taxon>Eukaryota</taxon>
        <taxon>Metazoa</taxon>
        <taxon>Chordata</taxon>
        <taxon>Craniata</taxon>
        <taxon>Vertebrata</taxon>
        <taxon>Euteleostomi</taxon>
        <taxon>Actinopterygii</taxon>
        <taxon>Neopterygii</taxon>
        <taxon>Teleostei</taxon>
        <taxon>Ostariophysi</taxon>
        <taxon>Cypriniformes</taxon>
        <taxon>Cyprinidae</taxon>
        <taxon>Labeoninae</taxon>
        <taxon>Labeonini</taxon>
        <taxon>Cirrhinus</taxon>
    </lineage>
</organism>
<proteinExistence type="predicted"/>
<comment type="caution">
    <text evidence="1">The sequence shown here is derived from an EMBL/GenBank/DDBJ whole genome shotgun (WGS) entry which is preliminary data.</text>
</comment>
<dbReference type="AlphaFoldDB" id="A0AA88PWD7"/>
<evidence type="ECO:0000313" key="1">
    <source>
        <dbReference type="EMBL" id="KAK2903227.1"/>
    </source>
</evidence>